<evidence type="ECO:0008006" key="4">
    <source>
        <dbReference type="Google" id="ProtNLM"/>
    </source>
</evidence>
<dbReference type="Pfam" id="PF12889">
    <property type="entry name" value="DUF3829"/>
    <property type="match status" value="1"/>
</dbReference>
<feature type="signal peptide" evidence="1">
    <location>
        <begin position="1"/>
        <end position="23"/>
    </location>
</feature>
<dbReference type="EMBL" id="LT629762">
    <property type="protein sequence ID" value="SDT44871.1"/>
    <property type="molecule type" value="Genomic_DNA"/>
</dbReference>
<sequence length="327" mass="35792">MEQKVNFRMMFAATLVAASVLLAGCGDKKPEATASAEPGQSAAEQLQIEKYNLYVEVANSLTTSFSEAQENYLTGQMPLLEGKEAPTSMRIENDIWVDRSAKNLDTALAIDTPIVEIDAAAKDFSAALKTLSPLSHELNNYADSKGYLADNGDKARALSKDYLAALTVVAEKEQAFYKGLGDRDQALTKEAFEKAPKDSAEYYRAGMIYYGKVNSSDASELFAAPNDAKALEAFEKSLAQVAETADGWNKKITEQSAKSGKSCSGGMMEINDFIGQSRSLIKDVKDGKYKGEETQMARMTHSTIRDAAMRYNGKYSKVIDRFNYPLC</sequence>
<accession>A0A1H2AFX7</accession>
<reference evidence="2 3" key="1">
    <citation type="submission" date="2016-10" db="EMBL/GenBank/DDBJ databases">
        <authorList>
            <person name="de Groot N.N."/>
        </authorList>
    </citation>
    <scope>NUCLEOTIDE SEQUENCE [LARGE SCALE GENOMIC DNA]</scope>
    <source>
        <strain evidence="2 3">LMG 26867</strain>
    </source>
</reference>
<dbReference type="PROSITE" id="PS51257">
    <property type="entry name" value="PROKAR_LIPOPROTEIN"/>
    <property type="match status" value="1"/>
</dbReference>
<dbReference type="Proteomes" id="UP000198481">
    <property type="component" value="Chromosome I"/>
</dbReference>
<dbReference type="InterPro" id="IPR024291">
    <property type="entry name" value="DUF3829"/>
</dbReference>
<feature type="chain" id="PRO_5009268802" description="DUF3829 domain-containing protein" evidence="1">
    <location>
        <begin position="24"/>
        <end position="327"/>
    </location>
</feature>
<evidence type="ECO:0000256" key="1">
    <source>
        <dbReference type="SAM" id="SignalP"/>
    </source>
</evidence>
<gene>
    <name evidence="2" type="ORF">SAMN05216222_4444</name>
</gene>
<evidence type="ECO:0000313" key="2">
    <source>
        <dbReference type="EMBL" id="SDT44871.1"/>
    </source>
</evidence>
<proteinExistence type="predicted"/>
<dbReference type="AlphaFoldDB" id="A0A1H2AFX7"/>
<dbReference type="STRING" id="1148509.SAMN05216222_4444"/>
<protein>
    <recommendedName>
        <fullName evidence="4">DUF3829 domain-containing protein</fullName>
    </recommendedName>
</protein>
<organism evidence="2 3">
    <name type="scientific">Pseudomonas prosekii</name>
    <dbReference type="NCBI Taxonomy" id="1148509"/>
    <lineage>
        <taxon>Bacteria</taxon>
        <taxon>Pseudomonadati</taxon>
        <taxon>Pseudomonadota</taxon>
        <taxon>Gammaproteobacteria</taxon>
        <taxon>Pseudomonadales</taxon>
        <taxon>Pseudomonadaceae</taxon>
        <taxon>Pseudomonas</taxon>
    </lineage>
</organism>
<keyword evidence="1" id="KW-0732">Signal</keyword>
<dbReference type="RefSeq" id="WP_231987097.1">
    <property type="nucleotide sequence ID" value="NZ_LT629762.1"/>
</dbReference>
<evidence type="ECO:0000313" key="3">
    <source>
        <dbReference type="Proteomes" id="UP000198481"/>
    </source>
</evidence>
<name>A0A1H2AFX7_9PSED</name>